<organism evidence="2 3">
    <name type="scientific">Patellaria atrata CBS 101060</name>
    <dbReference type="NCBI Taxonomy" id="1346257"/>
    <lineage>
        <taxon>Eukaryota</taxon>
        <taxon>Fungi</taxon>
        <taxon>Dikarya</taxon>
        <taxon>Ascomycota</taxon>
        <taxon>Pezizomycotina</taxon>
        <taxon>Dothideomycetes</taxon>
        <taxon>Dothideomycetes incertae sedis</taxon>
        <taxon>Patellariales</taxon>
        <taxon>Patellariaceae</taxon>
        <taxon>Patellaria</taxon>
    </lineage>
</organism>
<evidence type="ECO:0000313" key="2">
    <source>
        <dbReference type="EMBL" id="KAF2836198.1"/>
    </source>
</evidence>
<protein>
    <submittedName>
        <fullName evidence="2">Uncharacterized protein</fullName>
    </submittedName>
</protein>
<sequence length="376" mass="43274">MSTLFQPGKYPATVDKLSAKSQIHPKRTLLQTRYPSARRERDMQQAVCKLPSTPKDHCFHVNQIWSLVLEDDLLITCAILPVHDLQRDSLKIVYDSPISNFIQVCVDSGRVYCIPLNECQTWFNFIADFYELYEYEGEQWDFTKGFNLWYKGRRVEQNDWTAIISQAARISVRLAVNSKRPRRTLASRSRAALDESETENARVTTEGLEVQIDQKSDSSIPEADIDETTNMFSRMPIPDRSTTEPSQPSNGTGASDETPNGKFPKDPYAARFHVFTWTNVERKDVQESQCANSTRTFLLSMHLKISWKPRFHALNVLITGVYFQNGGKRLKEHLGSNLLSESLTMRKAFKTKELGKLSFQPKDYWSSSYFQMLRIS</sequence>
<gene>
    <name evidence="2" type="ORF">M501DRAFT_255269</name>
</gene>
<feature type="region of interest" description="Disordered" evidence="1">
    <location>
        <begin position="185"/>
        <end position="263"/>
    </location>
</feature>
<evidence type="ECO:0000256" key="1">
    <source>
        <dbReference type="SAM" id="MobiDB-lite"/>
    </source>
</evidence>
<name>A0A9P4S4R5_9PEZI</name>
<evidence type="ECO:0000313" key="3">
    <source>
        <dbReference type="Proteomes" id="UP000799429"/>
    </source>
</evidence>
<accession>A0A9P4S4R5</accession>
<keyword evidence="3" id="KW-1185">Reference proteome</keyword>
<dbReference type="AlphaFoldDB" id="A0A9P4S4R5"/>
<dbReference type="EMBL" id="MU006104">
    <property type="protein sequence ID" value="KAF2836198.1"/>
    <property type="molecule type" value="Genomic_DNA"/>
</dbReference>
<proteinExistence type="predicted"/>
<reference evidence="2" key="1">
    <citation type="journal article" date="2020" name="Stud. Mycol.">
        <title>101 Dothideomycetes genomes: a test case for predicting lifestyles and emergence of pathogens.</title>
        <authorList>
            <person name="Haridas S."/>
            <person name="Albert R."/>
            <person name="Binder M."/>
            <person name="Bloem J."/>
            <person name="Labutti K."/>
            <person name="Salamov A."/>
            <person name="Andreopoulos B."/>
            <person name="Baker S."/>
            <person name="Barry K."/>
            <person name="Bills G."/>
            <person name="Bluhm B."/>
            <person name="Cannon C."/>
            <person name="Castanera R."/>
            <person name="Culley D."/>
            <person name="Daum C."/>
            <person name="Ezra D."/>
            <person name="Gonzalez J."/>
            <person name="Henrissat B."/>
            <person name="Kuo A."/>
            <person name="Liang C."/>
            <person name="Lipzen A."/>
            <person name="Lutzoni F."/>
            <person name="Magnuson J."/>
            <person name="Mondo S."/>
            <person name="Nolan M."/>
            <person name="Ohm R."/>
            <person name="Pangilinan J."/>
            <person name="Park H.-J."/>
            <person name="Ramirez L."/>
            <person name="Alfaro M."/>
            <person name="Sun H."/>
            <person name="Tritt A."/>
            <person name="Yoshinaga Y."/>
            <person name="Zwiers L.-H."/>
            <person name="Turgeon B."/>
            <person name="Goodwin S."/>
            <person name="Spatafora J."/>
            <person name="Crous P."/>
            <person name="Grigoriev I."/>
        </authorList>
    </citation>
    <scope>NUCLEOTIDE SEQUENCE</scope>
    <source>
        <strain evidence="2">CBS 101060</strain>
    </source>
</reference>
<dbReference type="OrthoDB" id="5430750at2759"/>
<comment type="caution">
    <text evidence="2">The sequence shown here is derived from an EMBL/GenBank/DDBJ whole genome shotgun (WGS) entry which is preliminary data.</text>
</comment>
<dbReference type="Proteomes" id="UP000799429">
    <property type="component" value="Unassembled WGS sequence"/>
</dbReference>
<feature type="compositionally biased region" description="Polar residues" evidence="1">
    <location>
        <begin position="243"/>
        <end position="258"/>
    </location>
</feature>